<accession>A0A2T4LNK7</accession>
<evidence type="ECO:0000313" key="3">
    <source>
        <dbReference type="Proteomes" id="UP000241208"/>
    </source>
</evidence>
<proteinExistence type="predicted"/>
<feature type="transmembrane region" description="Helical" evidence="1">
    <location>
        <begin position="12"/>
        <end position="33"/>
    </location>
</feature>
<evidence type="ECO:0000256" key="1">
    <source>
        <dbReference type="SAM" id="Phobius"/>
    </source>
</evidence>
<dbReference type="Proteomes" id="UP000241208">
    <property type="component" value="Unassembled WGS sequence"/>
</dbReference>
<reference evidence="2 3" key="1">
    <citation type="journal article" date="2016" name="Front. Microbiol.">
        <title>Comprehensive Phylogenetic Analysis of Bovine Non-aureus Staphylococci Species Based on Whole-Genome Sequencing.</title>
        <authorList>
            <person name="Naushad S."/>
            <person name="Barkema H.W."/>
            <person name="Luby C."/>
            <person name="Condas L.A."/>
            <person name="Nobrega D.B."/>
            <person name="Carson D.A."/>
            <person name="De Buck J."/>
        </authorList>
    </citation>
    <scope>NUCLEOTIDE SEQUENCE [LARGE SCALE GENOMIC DNA]</scope>
    <source>
        <strain evidence="2 3">SNUC 3829</strain>
    </source>
</reference>
<evidence type="ECO:0000313" key="2">
    <source>
        <dbReference type="EMBL" id="PTF54498.1"/>
    </source>
</evidence>
<gene>
    <name evidence="2" type="ORF">BUY34_14075</name>
</gene>
<protein>
    <submittedName>
        <fullName evidence="2">Uncharacterized protein</fullName>
    </submittedName>
</protein>
<keyword evidence="1" id="KW-1133">Transmembrane helix</keyword>
<comment type="caution">
    <text evidence="2">The sequence shown here is derived from an EMBL/GenBank/DDBJ whole genome shotgun (WGS) entry which is preliminary data.</text>
</comment>
<keyword evidence="1" id="KW-0812">Transmembrane</keyword>
<sequence>MEKLKTFLKKFKWYLIGGTVLLLGIILVITLFVKNHKINVEDDVQVSFHGYEKSGTAEITDKSYDKVMNKLYIRALKQSNFKNKEIIRMIENNEDEDIEEENLNYDELQQMRHASKIMDNVNFNIYNNENLSNGDKV</sequence>
<dbReference type="EMBL" id="PYZR01000446">
    <property type="protein sequence ID" value="PTF54498.1"/>
    <property type="molecule type" value="Genomic_DNA"/>
</dbReference>
<organism evidence="2 3">
    <name type="scientific">Staphylococcus cohnii</name>
    <dbReference type="NCBI Taxonomy" id="29382"/>
    <lineage>
        <taxon>Bacteria</taxon>
        <taxon>Bacillati</taxon>
        <taxon>Bacillota</taxon>
        <taxon>Bacilli</taxon>
        <taxon>Bacillales</taxon>
        <taxon>Staphylococcaceae</taxon>
        <taxon>Staphylococcus</taxon>
        <taxon>Staphylococcus cohnii species complex</taxon>
    </lineage>
</organism>
<keyword evidence="1" id="KW-0472">Membrane</keyword>
<feature type="non-terminal residue" evidence="2">
    <location>
        <position position="137"/>
    </location>
</feature>
<name>A0A2T4LNK7_9STAP</name>
<dbReference type="AlphaFoldDB" id="A0A2T4LNK7"/>